<dbReference type="InterPro" id="IPR043581">
    <property type="entry name" value="Axin-like"/>
</dbReference>
<dbReference type="Gene3D" id="2.40.240.130">
    <property type="match status" value="1"/>
</dbReference>
<dbReference type="SUPFAM" id="SSF54236">
    <property type="entry name" value="Ubiquitin-like"/>
    <property type="match status" value="1"/>
</dbReference>
<evidence type="ECO:0000313" key="6">
    <source>
        <dbReference type="RefSeq" id="XP_022255227.1"/>
    </source>
</evidence>
<keyword evidence="1 2" id="KW-0879">Wnt signaling pathway</keyword>
<dbReference type="InterPro" id="IPR038207">
    <property type="entry name" value="DIX_dom_sf"/>
</dbReference>
<evidence type="ECO:0000259" key="4">
    <source>
        <dbReference type="PROSITE" id="PS50841"/>
    </source>
</evidence>
<feature type="compositionally biased region" description="Low complexity" evidence="3">
    <location>
        <begin position="340"/>
        <end position="376"/>
    </location>
</feature>
<proteinExistence type="predicted"/>
<feature type="region of interest" description="Disordered" evidence="3">
    <location>
        <begin position="245"/>
        <end position="301"/>
    </location>
</feature>
<dbReference type="PROSITE" id="PS50841">
    <property type="entry name" value="DIX"/>
    <property type="match status" value="1"/>
</dbReference>
<feature type="region of interest" description="Disordered" evidence="3">
    <location>
        <begin position="143"/>
        <end position="166"/>
    </location>
</feature>
<protein>
    <submittedName>
        <fullName evidence="6">Axin-1-like</fullName>
    </submittedName>
</protein>
<feature type="compositionally biased region" description="Low complexity" evidence="3">
    <location>
        <begin position="281"/>
        <end position="297"/>
    </location>
</feature>
<feature type="region of interest" description="Disordered" evidence="3">
    <location>
        <begin position="189"/>
        <end position="224"/>
    </location>
</feature>
<dbReference type="InterPro" id="IPR029071">
    <property type="entry name" value="Ubiquitin-like_domsf"/>
</dbReference>
<feature type="compositionally biased region" description="Basic residues" evidence="3">
    <location>
        <begin position="189"/>
        <end position="199"/>
    </location>
</feature>
<name>A0ABM1TH71_LIMPO</name>
<evidence type="ECO:0000256" key="1">
    <source>
        <dbReference type="ARBA" id="ARBA00022687"/>
    </source>
</evidence>
<feature type="region of interest" description="Disordered" evidence="3">
    <location>
        <begin position="317"/>
        <end position="436"/>
    </location>
</feature>
<feature type="compositionally biased region" description="Basic and acidic residues" evidence="3">
    <location>
        <begin position="317"/>
        <end position="333"/>
    </location>
</feature>
<dbReference type="InterPro" id="IPR001158">
    <property type="entry name" value="DIX"/>
</dbReference>
<dbReference type="PANTHER" id="PTHR46102:SF2">
    <property type="entry name" value="AXIN"/>
    <property type="match status" value="1"/>
</dbReference>
<dbReference type="PANTHER" id="PTHR46102">
    <property type="entry name" value="AXIN"/>
    <property type="match status" value="1"/>
</dbReference>
<dbReference type="RefSeq" id="XP_022255227.1">
    <property type="nucleotide sequence ID" value="XM_022399519.1"/>
</dbReference>
<dbReference type="Proteomes" id="UP000694941">
    <property type="component" value="Unplaced"/>
</dbReference>
<feature type="compositionally biased region" description="Basic and acidic residues" evidence="3">
    <location>
        <begin position="143"/>
        <end position="159"/>
    </location>
</feature>
<evidence type="ECO:0000313" key="5">
    <source>
        <dbReference type="Proteomes" id="UP000694941"/>
    </source>
</evidence>
<gene>
    <name evidence="6" type="primary">LOC106470881</name>
</gene>
<organism evidence="5 6">
    <name type="scientific">Limulus polyphemus</name>
    <name type="common">Atlantic horseshoe crab</name>
    <dbReference type="NCBI Taxonomy" id="6850"/>
    <lineage>
        <taxon>Eukaryota</taxon>
        <taxon>Metazoa</taxon>
        <taxon>Ecdysozoa</taxon>
        <taxon>Arthropoda</taxon>
        <taxon>Chelicerata</taxon>
        <taxon>Merostomata</taxon>
        <taxon>Xiphosura</taxon>
        <taxon>Limulidae</taxon>
        <taxon>Limulus</taxon>
    </lineage>
</organism>
<dbReference type="GeneID" id="106470881"/>
<evidence type="ECO:0000256" key="3">
    <source>
        <dbReference type="SAM" id="MobiDB-lite"/>
    </source>
</evidence>
<dbReference type="Pfam" id="PF00778">
    <property type="entry name" value="DIX"/>
    <property type="match status" value="1"/>
</dbReference>
<dbReference type="InterPro" id="IPR014936">
    <property type="entry name" value="Axin_b-cat-bd"/>
</dbReference>
<accession>A0ABM1TH71</accession>
<reference evidence="6" key="1">
    <citation type="submission" date="2025-08" db="UniProtKB">
        <authorList>
            <consortium name="RefSeq"/>
        </authorList>
    </citation>
    <scope>IDENTIFICATION</scope>
    <source>
        <tissue evidence="6">Muscle</tissue>
    </source>
</reference>
<feature type="domain" description="DIX" evidence="4">
    <location>
        <begin position="441"/>
        <end position="523"/>
    </location>
</feature>
<feature type="compositionally biased region" description="Basic and acidic residues" evidence="3">
    <location>
        <begin position="407"/>
        <end position="419"/>
    </location>
</feature>
<dbReference type="Pfam" id="PF08833">
    <property type="entry name" value="Axin_b-cat_bind"/>
    <property type="match status" value="1"/>
</dbReference>
<sequence>MSVTDNSSLECFPLTSKYQLKKQHRTMKKHALMNKDSLGCPQFNPCHYIYSKDMPPSIEPERFAAILTEKLLHVKKKLEAEEKMEESLRKVEAEESLSRPYDASLSSSFERFARIPPQLITAAMKEKLSRTDESDQSILDEHVSRVWKDSNHTSPDHSPPRPRGLDWGIEPSQEVLINPYQVLRSPHVSRHHISGRHRRERDNCSSDSGTVPDFTPENERTNPAIRPIHVYRHVHHHYLSPLDNPTAPLFKGNNVGPEPAGNEERRRSKETTRRSKKAPPGDSSSSCVDSGVSMVGGTLPPMDVTERVYNWIRDKEKYRSQSHGPDVERESSSKHKKSSRSGTSLVPSASSKQSQSKKPLAYNTSRSGSLERGGSSPWPLPLSGGHIPHPRSSAKDVPLLDPPIQHSESKRRPEDDSRSKSAKPNGRKPGKKSLSTVTAGGDVTIIGYCFAGESVPYRTRLPGKKITLKQFKSLLSKKGNYRYFFKRECNEFGTGVINEEISDENEVLPLWEGKIFALVQPID</sequence>
<keyword evidence="5" id="KW-1185">Reference proteome</keyword>
<evidence type="ECO:0000256" key="2">
    <source>
        <dbReference type="PROSITE-ProRule" id="PRU00069"/>
    </source>
</evidence>
<feature type="compositionally biased region" description="Basic and acidic residues" evidence="3">
    <location>
        <begin position="262"/>
        <end position="273"/>
    </location>
</feature>
<dbReference type="SMART" id="SM00021">
    <property type="entry name" value="DAX"/>
    <property type="match status" value="1"/>
</dbReference>